<keyword evidence="8" id="KW-0472">Membrane</keyword>
<protein>
    <recommendedName>
        <fullName evidence="11">Cytochrome P450</fullName>
    </recommendedName>
</protein>
<comment type="caution">
    <text evidence="9">The sequence shown here is derived from an EMBL/GenBank/DDBJ whole genome shotgun (WGS) entry which is preliminary data.</text>
</comment>
<keyword evidence="7" id="KW-0349">Heme</keyword>
<dbReference type="EMBL" id="QQZZ01000092">
    <property type="protein sequence ID" value="RMZ43636.1"/>
    <property type="molecule type" value="Genomic_DNA"/>
</dbReference>
<keyword evidence="5 7" id="KW-0408">Iron</keyword>
<dbReference type="GO" id="GO:0004497">
    <property type="term" value="F:monooxygenase activity"/>
    <property type="evidence" value="ECO:0007669"/>
    <property type="project" value="UniProtKB-KW"/>
</dbReference>
<evidence type="ECO:0000256" key="6">
    <source>
        <dbReference type="ARBA" id="ARBA00023033"/>
    </source>
</evidence>
<reference evidence="9 10" key="1">
    <citation type="submission" date="2018-07" db="EMBL/GenBank/DDBJ databases">
        <title>Identification of spontaneous genetic mutation associated with occurrence of a yellow conidial color mutant of Aspergillus flavus.</title>
        <authorList>
            <person name="Chang P.-K."/>
            <person name="Mack B.M."/>
            <person name="Scharfenstein L."/>
            <person name="Gilbert M.K."/>
        </authorList>
    </citation>
    <scope>NUCLEOTIDE SEQUENCE [LARGE SCALE GENOMIC DNA]</scope>
    <source>
        <strain evidence="9 10">CA14</strain>
    </source>
</reference>
<comment type="similarity">
    <text evidence="2">Belongs to the cytochrome P450 family.</text>
</comment>
<name>A0AB74CE98_ASPFL</name>
<dbReference type="Proteomes" id="UP000275480">
    <property type="component" value="Unassembled WGS sequence"/>
</dbReference>
<feature type="binding site" description="axial binding residue" evidence="7">
    <location>
        <position position="429"/>
    </location>
    <ligand>
        <name>heme</name>
        <dbReference type="ChEBI" id="CHEBI:30413"/>
    </ligand>
    <ligandPart>
        <name>Fe</name>
        <dbReference type="ChEBI" id="CHEBI:18248"/>
    </ligandPart>
</feature>
<evidence type="ECO:0000256" key="7">
    <source>
        <dbReference type="PIRSR" id="PIRSR602403-1"/>
    </source>
</evidence>
<dbReference type="SUPFAM" id="SSF48264">
    <property type="entry name" value="Cytochrome P450"/>
    <property type="match status" value="1"/>
</dbReference>
<proteinExistence type="inferred from homology"/>
<dbReference type="PANTHER" id="PTHR46206:SF7">
    <property type="entry name" value="P450, PUTATIVE (EUROFUNG)-RELATED"/>
    <property type="match status" value="1"/>
</dbReference>
<gene>
    <name evidence="9" type="ORF">CA14_009178</name>
</gene>
<dbReference type="InterPro" id="IPR002403">
    <property type="entry name" value="Cyt_P450_E_grp-IV"/>
</dbReference>
<keyword evidence="4" id="KW-0560">Oxidoreductase</keyword>
<keyword evidence="8" id="KW-1133">Transmembrane helix</keyword>
<dbReference type="PRINTS" id="PR00465">
    <property type="entry name" value="EP450IV"/>
</dbReference>
<evidence type="ECO:0000256" key="8">
    <source>
        <dbReference type="SAM" id="Phobius"/>
    </source>
</evidence>
<dbReference type="GO" id="GO:0019748">
    <property type="term" value="P:secondary metabolic process"/>
    <property type="evidence" value="ECO:0007669"/>
    <property type="project" value="UniProtKB-ARBA"/>
</dbReference>
<evidence type="ECO:0000313" key="10">
    <source>
        <dbReference type="Proteomes" id="UP000275480"/>
    </source>
</evidence>
<evidence type="ECO:0000256" key="4">
    <source>
        <dbReference type="ARBA" id="ARBA00023002"/>
    </source>
</evidence>
<evidence type="ECO:0008006" key="11">
    <source>
        <dbReference type="Google" id="ProtNLM"/>
    </source>
</evidence>
<evidence type="ECO:0000313" key="9">
    <source>
        <dbReference type="EMBL" id="RMZ43636.1"/>
    </source>
</evidence>
<dbReference type="PANTHER" id="PTHR46206">
    <property type="entry name" value="CYTOCHROME P450"/>
    <property type="match status" value="1"/>
</dbReference>
<dbReference type="GO" id="GO:0016705">
    <property type="term" value="F:oxidoreductase activity, acting on paired donors, with incorporation or reduction of molecular oxygen"/>
    <property type="evidence" value="ECO:0007669"/>
    <property type="project" value="InterPro"/>
</dbReference>
<dbReference type="Gene3D" id="1.10.630.10">
    <property type="entry name" value="Cytochrome P450"/>
    <property type="match status" value="1"/>
</dbReference>
<keyword evidence="6" id="KW-0503">Monooxygenase</keyword>
<feature type="transmembrane region" description="Helical" evidence="8">
    <location>
        <begin position="6"/>
        <end position="24"/>
    </location>
</feature>
<evidence type="ECO:0000256" key="5">
    <source>
        <dbReference type="ARBA" id="ARBA00023004"/>
    </source>
</evidence>
<sequence>MSLGLEIPNITFLIAIAGGGYAWLRYLKRPLSGTPPIVSLTWNERTNNLPEALERQIQQHGPVIGLHRDGGVLTDDATFSFELGTAKILKIEFLPSMVGNSIFQDIDSVINSLLTKHLDTIIHRVAPIFESNAAEILKYHPEGPVNLLPRLQRTVAEAAMSIVFGDIFSPLDRDIVIDAAEGVAELIATFRSRSILARYFPSLWQIVAWLKVVICTVMLRFGIAFGPLIWTQISAILQKSNEKPSKNDVSLLRILVETSGATNGRIGFKSRLWIFGLVVVFIFASVHQTVSITMWTMFQLALHPENQDITRREIHDLTRRDFVPIPMSELNMRTLRKASCTDSFIREVFRMKGDAVNLVRMARKGVQLGDYIVPKGSLVLPLVSLFHWSPRYNEGDPKKLDGMRWVEKQKAASTTDPGHLSFGLSIWTCPGRFMAVAEIKLAVFALLADTRLELVGGRHDVADNFNVTGNPPEGELVLKRISVC</sequence>
<feature type="transmembrane region" description="Helical" evidence="8">
    <location>
        <begin position="272"/>
        <end position="302"/>
    </location>
</feature>
<keyword evidence="8" id="KW-0812">Transmembrane</keyword>
<comment type="cofactor">
    <cofactor evidence="1 7">
        <name>heme</name>
        <dbReference type="ChEBI" id="CHEBI:30413"/>
    </cofactor>
</comment>
<dbReference type="AlphaFoldDB" id="A0AB74CE98"/>
<accession>A0AB74CE98</accession>
<evidence type="ECO:0000256" key="2">
    <source>
        <dbReference type="ARBA" id="ARBA00010617"/>
    </source>
</evidence>
<dbReference type="GO" id="GO:0020037">
    <property type="term" value="F:heme binding"/>
    <property type="evidence" value="ECO:0007669"/>
    <property type="project" value="InterPro"/>
</dbReference>
<dbReference type="Pfam" id="PF00067">
    <property type="entry name" value="p450"/>
    <property type="match status" value="1"/>
</dbReference>
<dbReference type="InterPro" id="IPR036396">
    <property type="entry name" value="Cyt_P450_sf"/>
</dbReference>
<organism evidence="9 10">
    <name type="scientific">Aspergillus flavus</name>
    <dbReference type="NCBI Taxonomy" id="5059"/>
    <lineage>
        <taxon>Eukaryota</taxon>
        <taxon>Fungi</taxon>
        <taxon>Dikarya</taxon>
        <taxon>Ascomycota</taxon>
        <taxon>Pezizomycotina</taxon>
        <taxon>Eurotiomycetes</taxon>
        <taxon>Eurotiomycetidae</taxon>
        <taxon>Eurotiales</taxon>
        <taxon>Aspergillaceae</taxon>
        <taxon>Aspergillus</taxon>
        <taxon>Aspergillus subgen. Circumdati</taxon>
    </lineage>
</organism>
<evidence type="ECO:0000256" key="1">
    <source>
        <dbReference type="ARBA" id="ARBA00001971"/>
    </source>
</evidence>
<dbReference type="InterPro" id="IPR001128">
    <property type="entry name" value="Cyt_P450"/>
</dbReference>
<evidence type="ECO:0000256" key="3">
    <source>
        <dbReference type="ARBA" id="ARBA00022723"/>
    </source>
</evidence>
<keyword evidence="3 7" id="KW-0479">Metal-binding</keyword>
<dbReference type="GO" id="GO:0005506">
    <property type="term" value="F:iron ion binding"/>
    <property type="evidence" value="ECO:0007669"/>
    <property type="project" value="InterPro"/>
</dbReference>